<dbReference type="GO" id="GO:0009401">
    <property type="term" value="P:phosphoenolpyruvate-dependent sugar phosphotransferase system"/>
    <property type="evidence" value="ECO:0007669"/>
    <property type="project" value="UniProtKB-KW"/>
</dbReference>
<sequence length="136" mass="15498">MNRAILLISHGKLAKEIKESIKMITGTIDDIYYTCLESGDQSEEFIDKLRNEIDKLSKYEEVIVFADLYGGSPCNNAMKYLVNDDKYRIISGMNLSMVISASLNEEEHVDSLLNIGRNAIIDVKDIYNSMKYDDED</sequence>
<dbReference type="GO" id="GO:0016020">
    <property type="term" value="C:membrane"/>
    <property type="evidence" value="ECO:0007669"/>
    <property type="project" value="InterPro"/>
</dbReference>
<dbReference type="GO" id="GO:0016301">
    <property type="term" value="F:kinase activity"/>
    <property type="evidence" value="ECO:0007669"/>
    <property type="project" value="UniProtKB-KW"/>
</dbReference>
<dbReference type="CDD" id="cd00006">
    <property type="entry name" value="PTS_IIA_man"/>
    <property type="match status" value="1"/>
</dbReference>
<dbReference type="InterPro" id="IPR036662">
    <property type="entry name" value="PTS_EIIA_man-typ_sf"/>
</dbReference>
<dbReference type="RefSeq" id="WP_156627532.1">
    <property type="nucleotide sequence ID" value="NZ_CACRTO010000046.1"/>
</dbReference>
<keyword evidence="5" id="KW-0808">Transferase</keyword>
<dbReference type="Gene3D" id="3.40.50.510">
    <property type="entry name" value="Phosphotransferase system, mannose-type IIA component"/>
    <property type="match status" value="1"/>
</dbReference>
<evidence type="ECO:0000256" key="1">
    <source>
        <dbReference type="ARBA" id="ARBA00004496"/>
    </source>
</evidence>
<dbReference type="PANTHER" id="PTHR33799">
    <property type="entry name" value="PTS PERMEASE-RELATED-RELATED"/>
    <property type="match status" value="1"/>
</dbReference>
<evidence type="ECO:0000259" key="8">
    <source>
        <dbReference type="PROSITE" id="PS51096"/>
    </source>
</evidence>
<organism evidence="9">
    <name type="scientific">Clostridium tertium</name>
    <dbReference type="NCBI Taxonomy" id="1559"/>
    <lineage>
        <taxon>Bacteria</taxon>
        <taxon>Bacillati</taxon>
        <taxon>Bacillota</taxon>
        <taxon>Clostridia</taxon>
        <taxon>Eubacteriales</taxon>
        <taxon>Clostridiaceae</taxon>
        <taxon>Clostridium</taxon>
    </lineage>
</organism>
<feature type="domain" description="PTS EIIA type-4" evidence="8">
    <location>
        <begin position="2"/>
        <end position="120"/>
    </location>
</feature>
<dbReference type="EMBL" id="CACRTO010000046">
    <property type="protein sequence ID" value="VYU60636.1"/>
    <property type="molecule type" value="Genomic_DNA"/>
</dbReference>
<comment type="subcellular location">
    <subcellularLocation>
        <location evidence="1">Cytoplasm</location>
    </subcellularLocation>
</comment>
<dbReference type="Pfam" id="PF03610">
    <property type="entry name" value="EIIA-man"/>
    <property type="match status" value="1"/>
</dbReference>
<dbReference type="PROSITE" id="PS51096">
    <property type="entry name" value="PTS_EIIA_TYPE_4"/>
    <property type="match status" value="1"/>
</dbReference>
<gene>
    <name evidence="9" type="primary">manX_5</name>
    <name evidence="9" type="ORF">CTLFYP3_03073</name>
</gene>
<evidence type="ECO:0000256" key="6">
    <source>
        <dbReference type="ARBA" id="ARBA00022683"/>
    </source>
</evidence>
<accession>A0A6N3G8P7</accession>
<dbReference type="InterPro" id="IPR033887">
    <property type="entry name" value="PTS_IIA_man"/>
</dbReference>
<proteinExistence type="predicted"/>
<dbReference type="InterPro" id="IPR004701">
    <property type="entry name" value="PTS_EIIA_man-typ"/>
</dbReference>
<evidence type="ECO:0000256" key="3">
    <source>
        <dbReference type="ARBA" id="ARBA00022490"/>
    </source>
</evidence>
<dbReference type="SUPFAM" id="SSF53062">
    <property type="entry name" value="PTS system fructose IIA component-like"/>
    <property type="match status" value="1"/>
</dbReference>
<evidence type="ECO:0000256" key="4">
    <source>
        <dbReference type="ARBA" id="ARBA00022597"/>
    </source>
</evidence>
<name>A0A6N3G8P7_9CLOT</name>
<keyword evidence="2" id="KW-0813">Transport</keyword>
<keyword evidence="7" id="KW-0418">Kinase</keyword>
<protein>
    <submittedName>
        <fullName evidence="9">PTS system mannose-specific EIIAB component</fullName>
    </submittedName>
</protein>
<evidence type="ECO:0000256" key="5">
    <source>
        <dbReference type="ARBA" id="ARBA00022679"/>
    </source>
</evidence>
<dbReference type="GO" id="GO:0005737">
    <property type="term" value="C:cytoplasm"/>
    <property type="evidence" value="ECO:0007669"/>
    <property type="project" value="UniProtKB-SubCell"/>
</dbReference>
<dbReference type="AlphaFoldDB" id="A0A6N3G8P7"/>
<keyword evidence="3" id="KW-0963">Cytoplasm</keyword>
<evidence type="ECO:0000256" key="7">
    <source>
        <dbReference type="ARBA" id="ARBA00022777"/>
    </source>
</evidence>
<dbReference type="InterPro" id="IPR051471">
    <property type="entry name" value="Bacterial_PTS_sugar_comp"/>
</dbReference>
<evidence type="ECO:0000256" key="2">
    <source>
        <dbReference type="ARBA" id="ARBA00022448"/>
    </source>
</evidence>
<dbReference type="PANTHER" id="PTHR33799:SF1">
    <property type="entry name" value="PTS SYSTEM MANNOSE-SPECIFIC EIIAB COMPONENT-RELATED"/>
    <property type="match status" value="1"/>
</dbReference>
<reference evidence="9" key="1">
    <citation type="submission" date="2019-11" db="EMBL/GenBank/DDBJ databases">
        <authorList>
            <person name="Feng L."/>
        </authorList>
    </citation>
    <scope>NUCLEOTIDE SEQUENCE</scope>
    <source>
        <strain evidence="9">CTertiumLFYP3</strain>
    </source>
</reference>
<keyword evidence="6" id="KW-0598">Phosphotransferase system</keyword>
<keyword evidence="4" id="KW-0762">Sugar transport</keyword>
<evidence type="ECO:0000313" key="9">
    <source>
        <dbReference type="EMBL" id="VYU60636.1"/>
    </source>
</evidence>